<dbReference type="EMBL" id="PGTS01000005">
    <property type="protein sequence ID" value="PKR48625.1"/>
    <property type="molecule type" value="Genomic_DNA"/>
</dbReference>
<evidence type="ECO:0000313" key="3">
    <source>
        <dbReference type="Proteomes" id="UP000233365"/>
    </source>
</evidence>
<accession>A0ABX4R5S1</accession>
<reference evidence="2 3" key="1">
    <citation type="submission" date="2017-11" db="EMBL/GenBank/DDBJ databases">
        <title>Biodiversity and function of Thalassospira species in the particle-attached aromatic-hydrocarbon-degrading consortia from the surface seawater of the China South Sea.</title>
        <authorList>
            <person name="Dong C."/>
            <person name="Liu R."/>
            <person name="Shao Z."/>
        </authorList>
    </citation>
    <scope>NUCLEOTIDE SEQUENCE [LARGE SCALE GENOMIC DNA]</scope>
    <source>
        <strain evidence="2 3">139Z-12</strain>
    </source>
</reference>
<gene>
    <name evidence="2" type="ORF">CU041_14135</name>
</gene>
<sequence>MRIFGELFGTVAINHGACPDCGTATPVRQTRIRWRATSHMSRPAKATGSGLVRHPEGQFW</sequence>
<proteinExistence type="predicted"/>
<keyword evidence="3" id="KW-1185">Reference proteome</keyword>
<dbReference type="Proteomes" id="UP000233365">
    <property type="component" value="Unassembled WGS sequence"/>
</dbReference>
<organism evidence="2 3">
    <name type="scientific">Thalassospira povalilytica</name>
    <dbReference type="NCBI Taxonomy" id="732237"/>
    <lineage>
        <taxon>Bacteria</taxon>
        <taxon>Pseudomonadati</taxon>
        <taxon>Pseudomonadota</taxon>
        <taxon>Alphaproteobacteria</taxon>
        <taxon>Rhodospirillales</taxon>
        <taxon>Thalassospiraceae</taxon>
        <taxon>Thalassospira</taxon>
    </lineage>
</organism>
<feature type="region of interest" description="Disordered" evidence="1">
    <location>
        <begin position="36"/>
        <end position="60"/>
    </location>
</feature>
<evidence type="ECO:0000256" key="1">
    <source>
        <dbReference type="SAM" id="MobiDB-lite"/>
    </source>
</evidence>
<name>A0ABX4R5S1_9PROT</name>
<comment type="caution">
    <text evidence="2">The sequence shown here is derived from an EMBL/GenBank/DDBJ whole genome shotgun (WGS) entry which is preliminary data.</text>
</comment>
<evidence type="ECO:0000313" key="2">
    <source>
        <dbReference type="EMBL" id="PKR48625.1"/>
    </source>
</evidence>
<protein>
    <submittedName>
        <fullName evidence="2">Uncharacterized protein</fullName>
    </submittedName>
</protein>